<accession>A0A5E8C0I1</accession>
<dbReference type="InterPro" id="IPR029759">
    <property type="entry name" value="GPX_AS"/>
</dbReference>
<sequence>MATSSSNFFFCSSHRFSKTRISSILFTRTFCSASILANSTRNTSLTSFLYPRITANASTHHKFNYYHHHNQYYYHHNNKKYSTMSAPSSFYDLKPADKTGAPYDFSQLKGKVVLIVNVASKCGFTPQYKELEEVYKKYSPEGLVILGFPCNQFGHQEPGTDEEITQFCQLNYGVTFPVLKKVDVNGSNADPVYEFLKSKKSGLLGFKGIKWNFEKFLIDKNGQVIERYSSITKPSSIASEIEKLLKA</sequence>
<dbReference type="PROSITE" id="PS00460">
    <property type="entry name" value="GLUTATHIONE_PEROXID_1"/>
    <property type="match status" value="1"/>
</dbReference>
<evidence type="ECO:0000256" key="5">
    <source>
        <dbReference type="ARBA" id="ARBA00023284"/>
    </source>
</evidence>
<dbReference type="CDD" id="cd00340">
    <property type="entry name" value="GSH_Peroxidase"/>
    <property type="match status" value="1"/>
</dbReference>
<evidence type="ECO:0000256" key="1">
    <source>
        <dbReference type="ARBA" id="ARBA00006926"/>
    </source>
</evidence>
<evidence type="ECO:0000313" key="8">
    <source>
        <dbReference type="EMBL" id="VVT56385.1"/>
    </source>
</evidence>
<dbReference type="RefSeq" id="XP_031855635.1">
    <property type="nucleotide sequence ID" value="XM_031999744.1"/>
</dbReference>
<keyword evidence="5" id="KW-0676">Redox-active center</keyword>
<gene>
    <name evidence="8" type="ORF">SAPINGB_P005029</name>
</gene>
<dbReference type="PANTHER" id="PTHR11592">
    <property type="entry name" value="GLUTATHIONE PEROXIDASE"/>
    <property type="match status" value="1"/>
</dbReference>
<dbReference type="PANTHER" id="PTHR11592:SF78">
    <property type="entry name" value="GLUTATHIONE PEROXIDASE"/>
    <property type="match status" value="1"/>
</dbReference>
<dbReference type="Gene3D" id="3.40.30.10">
    <property type="entry name" value="Glutaredoxin"/>
    <property type="match status" value="1"/>
</dbReference>
<organism evidence="8 9">
    <name type="scientific">Magnusiomyces paraingens</name>
    <dbReference type="NCBI Taxonomy" id="2606893"/>
    <lineage>
        <taxon>Eukaryota</taxon>
        <taxon>Fungi</taxon>
        <taxon>Dikarya</taxon>
        <taxon>Ascomycota</taxon>
        <taxon>Saccharomycotina</taxon>
        <taxon>Dipodascomycetes</taxon>
        <taxon>Dipodascales</taxon>
        <taxon>Dipodascaceae</taxon>
        <taxon>Magnusiomyces</taxon>
    </lineage>
</organism>
<dbReference type="InterPro" id="IPR036249">
    <property type="entry name" value="Thioredoxin-like_sf"/>
</dbReference>
<dbReference type="EMBL" id="CABVLU010000004">
    <property type="protein sequence ID" value="VVT56385.1"/>
    <property type="molecule type" value="Genomic_DNA"/>
</dbReference>
<evidence type="ECO:0000313" key="9">
    <source>
        <dbReference type="Proteomes" id="UP000398389"/>
    </source>
</evidence>
<dbReference type="GO" id="GO:0034599">
    <property type="term" value="P:cellular response to oxidative stress"/>
    <property type="evidence" value="ECO:0007669"/>
    <property type="project" value="TreeGrafter"/>
</dbReference>
<dbReference type="SUPFAM" id="SSF52833">
    <property type="entry name" value="Thioredoxin-like"/>
    <property type="match status" value="1"/>
</dbReference>
<dbReference type="GeneID" id="43583844"/>
<dbReference type="InterPro" id="IPR000889">
    <property type="entry name" value="Glutathione_peroxidase"/>
</dbReference>
<dbReference type="GO" id="GO:0140824">
    <property type="term" value="F:thioredoxin-dependent peroxiredoxin activity"/>
    <property type="evidence" value="ECO:0007669"/>
    <property type="project" value="UniProtKB-EC"/>
</dbReference>
<evidence type="ECO:0000256" key="6">
    <source>
        <dbReference type="ARBA" id="ARBA00049091"/>
    </source>
</evidence>
<dbReference type="InterPro" id="IPR029760">
    <property type="entry name" value="GPX_CS"/>
</dbReference>
<dbReference type="OrthoDB" id="446890at2759"/>
<dbReference type="Pfam" id="PF00255">
    <property type="entry name" value="GSHPx"/>
    <property type="match status" value="1"/>
</dbReference>
<proteinExistence type="inferred from homology"/>
<dbReference type="PROSITE" id="PS00763">
    <property type="entry name" value="GLUTATHIONE_PEROXID_2"/>
    <property type="match status" value="1"/>
</dbReference>
<dbReference type="AlphaFoldDB" id="A0A5E8C0I1"/>
<dbReference type="PRINTS" id="PR01011">
    <property type="entry name" value="GLUTPROXDASE"/>
</dbReference>
<keyword evidence="9" id="KW-1185">Reference proteome</keyword>
<comment type="similarity">
    <text evidence="1 7">Belongs to the glutathione peroxidase family.</text>
</comment>
<keyword evidence="4 7" id="KW-0560">Oxidoreductase</keyword>
<evidence type="ECO:0000256" key="4">
    <source>
        <dbReference type="ARBA" id="ARBA00023002"/>
    </source>
</evidence>
<evidence type="ECO:0000256" key="3">
    <source>
        <dbReference type="ARBA" id="ARBA00022862"/>
    </source>
</evidence>
<protein>
    <recommendedName>
        <fullName evidence="7">Glutathione peroxidase</fullName>
    </recommendedName>
</protein>
<comment type="catalytic activity">
    <reaction evidence="6">
        <text>a hydroperoxide + [thioredoxin]-dithiol = an alcohol + [thioredoxin]-disulfide + H2O</text>
        <dbReference type="Rhea" id="RHEA:62620"/>
        <dbReference type="Rhea" id="RHEA-COMP:10698"/>
        <dbReference type="Rhea" id="RHEA-COMP:10700"/>
        <dbReference type="ChEBI" id="CHEBI:15377"/>
        <dbReference type="ChEBI" id="CHEBI:29950"/>
        <dbReference type="ChEBI" id="CHEBI:30879"/>
        <dbReference type="ChEBI" id="CHEBI:35924"/>
        <dbReference type="ChEBI" id="CHEBI:50058"/>
        <dbReference type="EC" id="1.11.1.24"/>
    </reaction>
</comment>
<keyword evidence="2 7" id="KW-0575">Peroxidase</keyword>
<dbReference type="PROSITE" id="PS51355">
    <property type="entry name" value="GLUTATHIONE_PEROXID_3"/>
    <property type="match status" value="1"/>
</dbReference>
<evidence type="ECO:0000256" key="7">
    <source>
        <dbReference type="RuleBase" id="RU000499"/>
    </source>
</evidence>
<dbReference type="FunFam" id="3.40.30.10:FF:000010">
    <property type="entry name" value="Glutathione peroxidase"/>
    <property type="match status" value="1"/>
</dbReference>
<name>A0A5E8C0I1_9ASCO</name>
<evidence type="ECO:0000256" key="2">
    <source>
        <dbReference type="ARBA" id="ARBA00022559"/>
    </source>
</evidence>
<dbReference type="Proteomes" id="UP000398389">
    <property type="component" value="Unassembled WGS sequence"/>
</dbReference>
<keyword evidence="3" id="KW-0049">Antioxidant</keyword>
<reference evidence="8 9" key="1">
    <citation type="submission" date="2019-09" db="EMBL/GenBank/DDBJ databases">
        <authorList>
            <person name="Brejova B."/>
        </authorList>
    </citation>
    <scope>NUCLEOTIDE SEQUENCE [LARGE SCALE GENOMIC DNA]</scope>
</reference>